<dbReference type="Proteomes" id="UP001140510">
    <property type="component" value="Unassembled WGS sequence"/>
</dbReference>
<dbReference type="Gene3D" id="3.20.20.140">
    <property type="entry name" value="Metal-dependent hydrolases"/>
    <property type="match status" value="1"/>
</dbReference>
<dbReference type="SUPFAM" id="SSF51556">
    <property type="entry name" value="Metallo-dependent hydrolases"/>
    <property type="match status" value="1"/>
</dbReference>
<sequence length="110" mass="11996">MTVPTRSAVIRNDSALVEGRTITAVFAGEYSGTLPTHLEKIDTTDDIVKTGFIDTHRHSWQTAFKTLGSNITLLSYLPRFGTNSPASIVFTPDVYVGQLAGLLAQVNSRR</sequence>
<accession>A0A9W8Z7K5</accession>
<evidence type="ECO:0000313" key="2">
    <source>
        <dbReference type="Proteomes" id="UP001140510"/>
    </source>
</evidence>
<dbReference type="AlphaFoldDB" id="A0A9W8Z7K5"/>
<evidence type="ECO:0000313" key="1">
    <source>
        <dbReference type="EMBL" id="KAJ4399791.1"/>
    </source>
</evidence>
<dbReference type="InterPro" id="IPR032466">
    <property type="entry name" value="Metal_Hydrolase"/>
</dbReference>
<gene>
    <name evidence="1" type="ORF">N0V91_009155</name>
</gene>
<dbReference type="EMBL" id="JAPEVA010000100">
    <property type="protein sequence ID" value="KAJ4399791.1"/>
    <property type="molecule type" value="Genomic_DNA"/>
</dbReference>
<dbReference type="GO" id="GO:0016810">
    <property type="term" value="F:hydrolase activity, acting on carbon-nitrogen (but not peptide) bonds"/>
    <property type="evidence" value="ECO:0007669"/>
    <property type="project" value="InterPro"/>
</dbReference>
<protein>
    <submittedName>
        <fullName evidence="1">Uncharacterized protein</fullName>
    </submittedName>
</protein>
<dbReference type="OrthoDB" id="194468at2759"/>
<reference evidence="1" key="1">
    <citation type="submission" date="2022-10" db="EMBL/GenBank/DDBJ databases">
        <title>Tapping the CABI collections for fungal endophytes: first genome assemblies for Collariella, Neodidymelliopsis, Ascochyta clinopodiicola, Didymella pomorum, Didymosphaeria variabile, Neocosmospora piperis and Neocucurbitaria cava.</title>
        <authorList>
            <person name="Hill R."/>
        </authorList>
    </citation>
    <scope>NUCLEOTIDE SEQUENCE</scope>
    <source>
        <strain evidence="1">IMI 355091</strain>
    </source>
</reference>
<dbReference type="InterPro" id="IPR011059">
    <property type="entry name" value="Metal-dep_hydrolase_composite"/>
</dbReference>
<name>A0A9W8Z7K5_9PLEO</name>
<keyword evidence="2" id="KW-1185">Reference proteome</keyword>
<proteinExistence type="predicted"/>
<organism evidence="1 2">
    <name type="scientific">Didymella pomorum</name>
    <dbReference type="NCBI Taxonomy" id="749634"/>
    <lineage>
        <taxon>Eukaryota</taxon>
        <taxon>Fungi</taxon>
        <taxon>Dikarya</taxon>
        <taxon>Ascomycota</taxon>
        <taxon>Pezizomycotina</taxon>
        <taxon>Dothideomycetes</taxon>
        <taxon>Pleosporomycetidae</taxon>
        <taxon>Pleosporales</taxon>
        <taxon>Pleosporineae</taxon>
        <taxon>Didymellaceae</taxon>
        <taxon>Didymella</taxon>
    </lineage>
</organism>
<dbReference type="Gene3D" id="2.30.40.10">
    <property type="entry name" value="Urease, subunit C, domain 1"/>
    <property type="match status" value="1"/>
</dbReference>
<comment type="caution">
    <text evidence="1">The sequence shown here is derived from an EMBL/GenBank/DDBJ whole genome shotgun (WGS) entry which is preliminary data.</text>
</comment>
<dbReference type="SUPFAM" id="SSF51338">
    <property type="entry name" value="Composite domain of metallo-dependent hydrolases"/>
    <property type="match status" value="1"/>
</dbReference>